<keyword evidence="4" id="KW-0547">Nucleotide-binding</keyword>
<dbReference type="InterPro" id="IPR019808">
    <property type="entry name" value="Histidine_triad_CS"/>
</dbReference>
<sequence>MTSARSTTEESYSFGQFDISKSESFAQSKLSFAFVNLKPIVPGHVLVSPQRVVPRFGQLKPEEIGDLWVLASKVGQAVEKHFEADSLTFAIQDGPAAGQSVSHVHIHILPRRAGDFERNDQVYDAIEASSKQEAADRQGKKLDLDAERKPLHVATVLPKLGALGNISPKTMSRQSVAQQTSDHPRLRVRCNGYVGEGTAPAGEYHHADFSWEDHCREVLAMIASDPVKWQHIAHDSLPKCQHSSHPLPATDSPHHGSSGCHDGVNAANPLDDAADSRPGSSTNRQSDCLEPPAQSHKVAGKDSSCTSGTCADVLAASPPFSKQVQDRKTALLQHDTHASQPASDTPSPLEIGGRTPARDSRLPAELSQDKSAAFSAGQSNFKQQQQVLSESPSHLASRFASQPGAHVGDVAVSSTQEENGCSGYSSSRWEAFHAQDNRSGRFYKERRYLLLEFPDLCRQDPPQIIAEIGCGCGSSILPVLKANPTCRAIVSDVSPSAVEMVTAAAARAGIPSNRLQASVLDATIFPDTSVSPSPGCLADSLLIVFTLAALPPISMPAMLSQAFHALKPGGRLLIRDHGLFDLTHLRLTTDNQQGHRLYSRQDGTLCYFFSCDDLQQKAIAAGFVVVECSYVRTKLLNRKTGQAMKRVFVHGVFCRP</sequence>
<dbReference type="PROSITE" id="PS51084">
    <property type="entry name" value="HIT_2"/>
    <property type="match status" value="1"/>
</dbReference>
<dbReference type="Pfam" id="PF01230">
    <property type="entry name" value="HIT"/>
    <property type="match status" value="1"/>
</dbReference>
<name>A0AAW1S3X7_9CHLO</name>
<gene>
    <name evidence="12" type="ORF">WJX74_003913</name>
</gene>
<dbReference type="GO" id="GO:0047627">
    <property type="term" value="F:adenylylsulfatase activity"/>
    <property type="evidence" value="ECO:0007669"/>
    <property type="project" value="UniProtKB-ARBA"/>
</dbReference>
<organism evidence="12 13">
    <name type="scientific">Apatococcus lobatus</name>
    <dbReference type="NCBI Taxonomy" id="904363"/>
    <lineage>
        <taxon>Eukaryota</taxon>
        <taxon>Viridiplantae</taxon>
        <taxon>Chlorophyta</taxon>
        <taxon>core chlorophytes</taxon>
        <taxon>Trebouxiophyceae</taxon>
        <taxon>Chlorellales</taxon>
        <taxon>Chlorellaceae</taxon>
        <taxon>Apatococcus</taxon>
    </lineage>
</organism>
<protein>
    <recommendedName>
        <fullName evidence="11">HIT domain-containing protein</fullName>
    </recommendedName>
</protein>
<feature type="active site" description="Tele-AMP-histidine intermediate" evidence="6">
    <location>
        <position position="105"/>
    </location>
</feature>
<dbReference type="SUPFAM" id="SSF54197">
    <property type="entry name" value="HIT-like"/>
    <property type="match status" value="1"/>
</dbReference>
<evidence type="ECO:0000256" key="10">
    <source>
        <dbReference type="SAM" id="MobiDB-lite"/>
    </source>
</evidence>
<evidence type="ECO:0000313" key="13">
    <source>
        <dbReference type="Proteomes" id="UP001438707"/>
    </source>
</evidence>
<keyword evidence="13" id="KW-1185">Reference proteome</keyword>
<dbReference type="GO" id="GO:0008173">
    <property type="term" value="F:RNA methyltransferase activity"/>
    <property type="evidence" value="ECO:0007669"/>
    <property type="project" value="UniProtKB-ARBA"/>
</dbReference>
<keyword evidence="2" id="KW-0489">Methyltransferase</keyword>
<dbReference type="AlphaFoldDB" id="A0AAW1S3X7"/>
<dbReference type="PANTHER" id="PTHR22809:SF14">
    <property type="entry name" value="TRNA N(3)-METHYLCYTIDINE METHYLTRANSFERASE"/>
    <property type="match status" value="1"/>
</dbReference>
<dbReference type="Proteomes" id="UP001438707">
    <property type="component" value="Unassembled WGS sequence"/>
</dbReference>
<evidence type="ECO:0000256" key="1">
    <source>
        <dbReference type="ARBA" id="ARBA00009725"/>
    </source>
</evidence>
<dbReference type="EMBL" id="JALJOS010000004">
    <property type="protein sequence ID" value="KAK9840131.1"/>
    <property type="molecule type" value="Genomic_DNA"/>
</dbReference>
<feature type="binding site" evidence="7">
    <location>
        <begin position="98"/>
        <end position="101"/>
    </location>
    <ligand>
        <name>substrate</name>
    </ligand>
</feature>
<evidence type="ECO:0000259" key="11">
    <source>
        <dbReference type="PROSITE" id="PS51084"/>
    </source>
</evidence>
<dbReference type="Gene3D" id="3.30.428.10">
    <property type="entry name" value="HIT-like"/>
    <property type="match status" value="1"/>
</dbReference>
<accession>A0AAW1S3X7</accession>
<dbReference type="GO" id="GO:0008757">
    <property type="term" value="F:S-adenosylmethionine-dependent methyltransferase activity"/>
    <property type="evidence" value="ECO:0007669"/>
    <property type="project" value="UniProtKB-ARBA"/>
</dbReference>
<evidence type="ECO:0000256" key="8">
    <source>
        <dbReference type="PIRSR" id="PIRSR639383-3"/>
    </source>
</evidence>
<feature type="binding site" evidence="7">
    <location>
        <position position="36"/>
    </location>
    <ligand>
        <name>substrate</name>
    </ligand>
</feature>
<dbReference type="CDD" id="cd02440">
    <property type="entry name" value="AdoMet_MTases"/>
    <property type="match status" value="1"/>
</dbReference>
<dbReference type="SUPFAM" id="SSF53335">
    <property type="entry name" value="S-adenosyl-L-methionine-dependent methyltransferases"/>
    <property type="match status" value="1"/>
</dbReference>
<dbReference type="GO" id="GO:0000166">
    <property type="term" value="F:nucleotide binding"/>
    <property type="evidence" value="ECO:0007669"/>
    <property type="project" value="UniProtKB-KW"/>
</dbReference>
<dbReference type="FunFam" id="3.30.428.10:FF:000011">
    <property type="entry name" value="Fragile histidine triad"/>
    <property type="match status" value="1"/>
</dbReference>
<evidence type="ECO:0000256" key="2">
    <source>
        <dbReference type="ARBA" id="ARBA00022603"/>
    </source>
</evidence>
<feature type="short sequence motif" description="Histidine triad motif" evidence="9">
    <location>
        <begin position="103"/>
        <end position="107"/>
    </location>
</feature>
<feature type="site" description="Important for induction of apoptosis" evidence="8">
    <location>
        <position position="123"/>
    </location>
</feature>
<feature type="compositionally biased region" description="Basic and acidic residues" evidence="10">
    <location>
        <begin position="324"/>
        <end position="337"/>
    </location>
</feature>
<dbReference type="PROSITE" id="PS00892">
    <property type="entry name" value="HIT_1"/>
    <property type="match status" value="1"/>
</dbReference>
<dbReference type="InterPro" id="IPR036265">
    <property type="entry name" value="HIT-like_sf"/>
</dbReference>
<feature type="binding site" evidence="7">
    <location>
        <position position="107"/>
    </location>
    <ligand>
        <name>substrate</name>
    </ligand>
</feature>
<evidence type="ECO:0000256" key="4">
    <source>
        <dbReference type="ARBA" id="ARBA00022741"/>
    </source>
</evidence>
<evidence type="ECO:0000256" key="5">
    <source>
        <dbReference type="ARBA" id="ARBA00022801"/>
    </source>
</evidence>
<feature type="region of interest" description="Disordered" evidence="10">
    <location>
        <begin position="238"/>
        <end position="303"/>
    </location>
</feature>
<feature type="binding site" evidence="7">
    <location>
        <position position="92"/>
    </location>
    <ligand>
        <name>substrate</name>
    </ligand>
</feature>
<comment type="similarity">
    <text evidence="1">Belongs to the methyltransferase superfamily. METL family.</text>
</comment>
<evidence type="ECO:0000313" key="12">
    <source>
        <dbReference type="EMBL" id="KAK9840131.1"/>
    </source>
</evidence>
<dbReference type="GO" id="GO:0032259">
    <property type="term" value="P:methylation"/>
    <property type="evidence" value="ECO:0007669"/>
    <property type="project" value="UniProtKB-KW"/>
</dbReference>
<feature type="compositionally biased region" description="Polar residues" evidence="10">
    <location>
        <begin position="376"/>
        <end position="394"/>
    </location>
</feature>
<keyword evidence="3" id="KW-0808">Transferase</keyword>
<proteinExistence type="inferred from homology"/>
<evidence type="ECO:0000256" key="9">
    <source>
        <dbReference type="PROSITE-ProRule" id="PRU00464"/>
    </source>
</evidence>
<dbReference type="InterPro" id="IPR029063">
    <property type="entry name" value="SAM-dependent_MTases_sf"/>
</dbReference>
<dbReference type="InterPro" id="IPR026113">
    <property type="entry name" value="METTL2/6/8-like"/>
</dbReference>
<dbReference type="Gene3D" id="3.40.50.150">
    <property type="entry name" value="Vaccinia Virus protein VP39"/>
    <property type="match status" value="1"/>
</dbReference>
<feature type="domain" description="HIT" evidence="11">
    <location>
        <begin position="11"/>
        <end position="118"/>
    </location>
</feature>
<keyword evidence="5" id="KW-0378">Hydrolase</keyword>
<feature type="region of interest" description="Disordered" evidence="10">
    <location>
        <begin position="321"/>
        <end position="397"/>
    </location>
</feature>
<comment type="caution">
    <text evidence="12">The sequence shown here is derived from an EMBL/GenBank/DDBJ whole genome shotgun (WGS) entry which is preliminary data.</text>
</comment>
<evidence type="ECO:0000256" key="7">
    <source>
        <dbReference type="PIRSR" id="PIRSR639383-2"/>
    </source>
</evidence>
<dbReference type="Pfam" id="PF13489">
    <property type="entry name" value="Methyltransf_23"/>
    <property type="match status" value="1"/>
</dbReference>
<dbReference type="PANTHER" id="PTHR22809">
    <property type="entry name" value="METHYLTRANSFERASE-RELATED"/>
    <property type="match status" value="1"/>
</dbReference>
<evidence type="ECO:0000256" key="6">
    <source>
        <dbReference type="PIRSR" id="PIRSR639383-1"/>
    </source>
</evidence>
<evidence type="ECO:0000256" key="3">
    <source>
        <dbReference type="ARBA" id="ARBA00022679"/>
    </source>
</evidence>
<dbReference type="CDD" id="cd01275">
    <property type="entry name" value="FHIT"/>
    <property type="match status" value="1"/>
</dbReference>
<reference evidence="12 13" key="1">
    <citation type="journal article" date="2024" name="Nat. Commun.">
        <title>Phylogenomics reveals the evolutionary origins of lichenization in chlorophyte algae.</title>
        <authorList>
            <person name="Puginier C."/>
            <person name="Libourel C."/>
            <person name="Otte J."/>
            <person name="Skaloud P."/>
            <person name="Haon M."/>
            <person name="Grisel S."/>
            <person name="Petersen M."/>
            <person name="Berrin J.G."/>
            <person name="Delaux P.M."/>
            <person name="Dal Grande F."/>
            <person name="Keller J."/>
        </authorList>
    </citation>
    <scope>NUCLEOTIDE SEQUENCE [LARGE SCALE GENOMIC DNA]</scope>
    <source>
        <strain evidence="12 13">SAG 2145</strain>
    </source>
</reference>
<dbReference type="InterPro" id="IPR039383">
    <property type="entry name" value="FHIT"/>
</dbReference>
<dbReference type="InterPro" id="IPR011146">
    <property type="entry name" value="HIT-like"/>
</dbReference>